<dbReference type="GO" id="GO:0005634">
    <property type="term" value="C:nucleus"/>
    <property type="evidence" value="ECO:0007669"/>
    <property type="project" value="TreeGrafter"/>
</dbReference>
<evidence type="ECO:0000256" key="2">
    <source>
        <dbReference type="ARBA" id="ARBA00011245"/>
    </source>
</evidence>
<dbReference type="Pfam" id="PF09764">
    <property type="entry name" value="Nt_Gln_amidase"/>
    <property type="match status" value="1"/>
</dbReference>
<dbReference type="GO" id="GO:0070773">
    <property type="term" value="F:protein-N-terminal glutamine amidohydrolase activity"/>
    <property type="evidence" value="ECO:0007669"/>
    <property type="project" value="UniProtKB-UniRule"/>
</dbReference>
<gene>
    <name evidence="11" type="ORF">COHA_002127</name>
</gene>
<feature type="domain" description="Protein N-terminal glutamine amidohydrolase alpha beta roll" evidence="10">
    <location>
        <begin position="53"/>
        <end position="214"/>
    </location>
</feature>
<protein>
    <recommendedName>
        <fullName evidence="4 8">Protein N-terminal glutamine amidohydrolase</fullName>
        <ecNumber evidence="3 8">3.5.1.122</ecNumber>
    </recommendedName>
    <alternativeName>
        <fullName evidence="6 8">Protein NH2-terminal glutamine deamidase</fullName>
    </alternativeName>
</protein>
<comment type="subunit">
    <text evidence="2 8">Monomer.</text>
</comment>
<evidence type="ECO:0000256" key="7">
    <source>
        <dbReference type="ARBA" id="ARBA00048768"/>
    </source>
</evidence>
<evidence type="ECO:0000313" key="12">
    <source>
        <dbReference type="Proteomes" id="UP001205105"/>
    </source>
</evidence>
<dbReference type="Gene3D" id="3.10.620.10">
    <property type="entry name" value="Protein N-terminal glutamine amidohydrolase, alpha beta roll"/>
    <property type="match status" value="1"/>
</dbReference>
<keyword evidence="12" id="KW-1185">Reference proteome</keyword>
<evidence type="ECO:0000256" key="3">
    <source>
        <dbReference type="ARBA" id="ARBA00012718"/>
    </source>
</evidence>
<accession>A0AAD5DXU7</accession>
<dbReference type="InterPro" id="IPR037132">
    <property type="entry name" value="N_Gln_amidohydro_ab_roll_sf"/>
</dbReference>
<dbReference type="PANTHER" id="PTHR13035:SF0">
    <property type="entry name" value="PROTEIN N-TERMINAL GLUTAMINE AMIDOHYDROLASE"/>
    <property type="match status" value="1"/>
</dbReference>
<sequence>MAALDVPEAAQGDNAADERSCASPRTAVPPPPQPTAVIATPLAAWPARDGCLYQRCYCEENIYWLARTLVQQLPAPWRLFAVFISNPGKSVPLWRQQSAAAPDLPVLWDYHVLLLAQLEGQPTLVLDLDSTLPFPCPLSDYRRAALLGDDSSLAPQYRRCYRVVPARLLLSQFASDRSHMVGQGGEVWLAPPPPWPCLVAESGATNTLPVFLDFGEVGGAVPGSDGAEVEAAGKRDSETVTGEQPKQQRQSAPHTRSQQHGPAAQESGAAVLSDDGPPFGTVLREPAFLGLFGVGT</sequence>
<feature type="region of interest" description="Disordered" evidence="9">
    <location>
        <begin position="1"/>
        <end position="33"/>
    </location>
</feature>
<comment type="catalytic activity">
    <reaction evidence="7 8">
        <text>N-terminal L-glutaminyl-[protein] + H2O = N-terminal L-glutamyl-[protein] + NH4(+)</text>
        <dbReference type="Rhea" id="RHEA:50680"/>
        <dbReference type="Rhea" id="RHEA-COMP:12668"/>
        <dbReference type="Rhea" id="RHEA-COMP:12777"/>
        <dbReference type="ChEBI" id="CHEBI:15377"/>
        <dbReference type="ChEBI" id="CHEBI:28938"/>
        <dbReference type="ChEBI" id="CHEBI:64721"/>
        <dbReference type="ChEBI" id="CHEBI:64722"/>
        <dbReference type="EC" id="3.5.1.122"/>
    </reaction>
</comment>
<dbReference type="Proteomes" id="UP001205105">
    <property type="component" value="Unassembled WGS sequence"/>
</dbReference>
<evidence type="ECO:0000259" key="10">
    <source>
        <dbReference type="Pfam" id="PF09764"/>
    </source>
</evidence>
<dbReference type="InterPro" id="IPR039733">
    <property type="entry name" value="NTAQ1"/>
</dbReference>
<organism evidence="11 12">
    <name type="scientific">Chlorella ohadii</name>
    <dbReference type="NCBI Taxonomy" id="2649997"/>
    <lineage>
        <taxon>Eukaryota</taxon>
        <taxon>Viridiplantae</taxon>
        <taxon>Chlorophyta</taxon>
        <taxon>core chlorophytes</taxon>
        <taxon>Trebouxiophyceae</taxon>
        <taxon>Chlorellales</taxon>
        <taxon>Chlorellaceae</taxon>
        <taxon>Chlorella clade</taxon>
        <taxon>Chlorella</taxon>
    </lineage>
</organism>
<dbReference type="InterPro" id="IPR023128">
    <property type="entry name" value="Prot_N_Gln_amidohydro_ab_roll"/>
</dbReference>
<dbReference type="EMBL" id="JADXDR010000032">
    <property type="protein sequence ID" value="KAI7844329.1"/>
    <property type="molecule type" value="Genomic_DNA"/>
</dbReference>
<name>A0AAD5DXU7_9CHLO</name>
<comment type="caution">
    <text evidence="11">The sequence shown here is derived from an EMBL/GenBank/DDBJ whole genome shotgun (WGS) entry which is preliminary data.</text>
</comment>
<evidence type="ECO:0000256" key="1">
    <source>
        <dbReference type="ARBA" id="ARBA00008985"/>
    </source>
</evidence>
<evidence type="ECO:0000256" key="4">
    <source>
        <dbReference type="ARBA" id="ARBA00021247"/>
    </source>
</evidence>
<dbReference type="GO" id="GO:0008418">
    <property type="term" value="F:protein-N-terminal asparagine amidohydrolase activity"/>
    <property type="evidence" value="ECO:0007669"/>
    <property type="project" value="UniProtKB-UniRule"/>
</dbReference>
<dbReference type="AlphaFoldDB" id="A0AAD5DXU7"/>
<dbReference type="GO" id="GO:0005829">
    <property type="term" value="C:cytosol"/>
    <property type="evidence" value="ECO:0007669"/>
    <property type="project" value="TreeGrafter"/>
</dbReference>
<reference evidence="11" key="1">
    <citation type="submission" date="2020-11" db="EMBL/GenBank/DDBJ databases">
        <title>Chlorella ohadii genome sequencing and assembly.</title>
        <authorList>
            <person name="Murik O."/>
            <person name="Treves H."/>
            <person name="Kedem I."/>
            <person name="Shotland Y."/>
            <person name="Kaplan A."/>
        </authorList>
    </citation>
    <scope>NUCLEOTIDE SEQUENCE</scope>
    <source>
        <strain evidence="11">1</strain>
    </source>
</reference>
<comment type="similarity">
    <text evidence="1 8">Belongs to the NTAQ1 family.</text>
</comment>
<evidence type="ECO:0000256" key="8">
    <source>
        <dbReference type="RuleBase" id="RU367082"/>
    </source>
</evidence>
<dbReference type="EC" id="3.5.1.122" evidence="3 8"/>
<feature type="region of interest" description="Disordered" evidence="9">
    <location>
        <begin position="232"/>
        <end position="278"/>
    </location>
</feature>
<dbReference type="PANTHER" id="PTHR13035">
    <property type="entry name" value="PROTEIN N-TERMINAL GLUTAMINE AMIDOHYDROLASE"/>
    <property type="match status" value="1"/>
</dbReference>
<proteinExistence type="inferred from homology"/>
<evidence type="ECO:0000313" key="11">
    <source>
        <dbReference type="EMBL" id="KAI7844329.1"/>
    </source>
</evidence>
<comment type="function">
    <text evidence="8">Mediates the side-chain deamidation of N-terminal glutamine residues to glutamate, an important step in N-end rule pathway of protein degradation. Conversion of the resulting N-terminal glutamine to glutamate renders the protein susceptible to arginylation, polyubiquitination and degradation as specified by the N-end rule. Does not act on substrates with internal or C-terminal glutamine and does not act on non-glutamine residues in any position.</text>
</comment>
<evidence type="ECO:0000256" key="5">
    <source>
        <dbReference type="ARBA" id="ARBA00022801"/>
    </source>
</evidence>
<evidence type="ECO:0000256" key="6">
    <source>
        <dbReference type="ARBA" id="ARBA00029677"/>
    </source>
</evidence>
<feature type="compositionally biased region" description="Polar residues" evidence="9">
    <location>
        <begin position="239"/>
        <end position="260"/>
    </location>
</feature>
<keyword evidence="5 8" id="KW-0378">Hydrolase</keyword>
<evidence type="ECO:0000256" key="9">
    <source>
        <dbReference type="SAM" id="MobiDB-lite"/>
    </source>
</evidence>